<organism evidence="2">
    <name type="scientific">Rhizochromulina marina</name>
    <dbReference type="NCBI Taxonomy" id="1034831"/>
    <lineage>
        <taxon>Eukaryota</taxon>
        <taxon>Sar</taxon>
        <taxon>Stramenopiles</taxon>
        <taxon>Ochrophyta</taxon>
        <taxon>Dictyochophyceae</taxon>
        <taxon>Rhizochromulinales</taxon>
        <taxon>Rhizochromulina</taxon>
    </lineage>
</organism>
<name>A0A7S2S145_9STRA</name>
<protein>
    <submittedName>
        <fullName evidence="2">Uncharacterized protein</fullName>
    </submittedName>
</protein>
<evidence type="ECO:0000313" key="2">
    <source>
        <dbReference type="EMBL" id="CAD9686491.1"/>
    </source>
</evidence>
<feature type="region of interest" description="Disordered" evidence="1">
    <location>
        <begin position="105"/>
        <end position="124"/>
    </location>
</feature>
<dbReference type="EMBL" id="HBHJ01015232">
    <property type="protein sequence ID" value="CAD9686491.1"/>
    <property type="molecule type" value="Transcribed_RNA"/>
</dbReference>
<accession>A0A7S2S145</accession>
<feature type="compositionally biased region" description="Basic and acidic residues" evidence="1">
    <location>
        <begin position="111"/>
        <end position="124"/>
    </location>
</feature>
<proteinExistence type="predicted"/>
<evidence type="ECO:0000256" key="1">
    <source>
        <dbReference type="SAM" id="MobiDB-lite"/>
    </source>
</evidence>
<dbReference type="AlphaFoldDB" id="A0A7S2S145"/>
<sequence>MGNQESAREESPTTVFPDGMEHEVQSICSVYLQAACGDKAKMTAAHEDCIGRYRTSEYAKEFVTRRKQVEVEVESMRDRLRDDFRRQAETRICLSQRRLFEECARGSPQAGRDDAPSSLRKEDGNIALPPLDLSVEPTAQCRDVHRGLVACIHEQTSDQSVNDALELVRRHRNKVHVSRQQGTEMPAVTRLYFA</sequence>
<reference evidence="2" key="1">
    <citation type="submission" date="2021-01" db="EMBL/GenBank/DDBJ databases">
        <authorList>
            <person name="Corre E."/>
            <person name="Pelletier E."/>
            <person name="Niang G."/>
            <person name="Scheremetjew M."/>
            <person name="Finn R."/>
            <person name="Kale V."/>
            <person name="Holt S."/>
            <person name="Cochrane G."/>
            <person name="Meng A."/>
            <person name="Brown T."/>
            <person name="Cohen L."/>
        </authorList>
    </citation>
    <scope>NUCLEOTIDE SEQUENCE</scope>
    <source>
        <strain evidence="2">CCMP1243</strain>
    </source>
</reference>
<gene>
    <name evidence="2" type="ORF">RMAR1173_LOCUS10075</name>
</gene>